<dbReference type="Proteomes" id="UP001232750">
    <property type="component" value="Unassembled WGS sequence"/>
</dbReference>
<evidence type="ECO:0000313" key="3">
    <source>
        <dbReference type="Proteomes" id="UP001232750"/>
    </source>
</evidence>
<dbReference type="EMBL" id="JASJEU010000008">
    <property type="protein sequence ID" value="MDJ1650105.1"/>
    <property type="molecule type" value="Genomic_DNA"/>
</dbReference>
<keyword evidence="3" id="KW-1185">Reference proteome</keyword>
<evidence type="ECO:0000256" key="1">
    <source>
        <dbReference type="SAM" id="Coils"/>
    </source>
</evidence>
<evidence type="ECO:0000313" key="2">
    <source>
        <dbReference type="EMBL" id="MDJ1650105.1"/>
    </source>
</evidence>
<keyword evidence="1" id="KW-0175">Coiled coil</keyword>
<comment type="caution">
    <text evidence="2">The sequence shown here is derived from an EMBL/GenBank/DDBJ whole genome shotgun (WGS) entry which is preliminary data.</text>
</comment>
<name>A0ABT7DPM5_9ACTN</name>
<proteinExistence type="predicted"/>
<organism evidence="2 3">
    <name type="scientific">Gordonibacter faecis</name>
    <dbReference type="NCBI Taxonomy" id="3047475"/>
    <lineage>
        <taxon>Bacteria</taxon>
        <taxon>Bacillati</taxon>
        <taxon>Actinomycetota</taxon>
        <taxon>Coriobacteriia</taxon>
        <taxon>Eggerthellales</taxon>
        <taxon>Eggerthellaceae</taxon>
        <taxon>Gordonibacter</taxon>
    </lineage>
</organism>
<gene>
    <name evidence="2" type="ORF">QNJ86_04790</name>
</gene>
<feature type="coiled-coil region" evidence="1">
    <location>
        <begin position="96"/>
        <end position="130"/>
    </location>
</feature>
<reference evidence="2 3" key="1">
    <citation type="submission" date="2023-05" db="EMBL/GenBank/DDBJ databases">
        <title>Gordonibacter KGMB12511T sp. nov., isolated from faeces of healthy Korean.</title>
        <authorList>
            <person name="Kim H.S."/>
            <person name="Kim J.-S."/>
            <person name="Suh M.K."/>
            <person name="Eom M.K."/>
            <person name="Do H.E."/>
            <person name="Lee J.-S."/>
        </authorList>
    </citation>
    <scope>NUCLEOTIDE SEQUENCE [LARGE SCALE GENOMIC DNA]</scope>
    <source>
        <strain evidence="2 3">KGMB12511</strain>
    </source>
</reference>
<protein>
    <submittedName>
        <fullName evidence="2">CMP-2-keto-3-deoxyoctulosonic acid synthetase</fullName>
    </submittedName>
</protein>
<dbReference type="RefSeq" id="WP_283831455.1">
    <property type="nucleotide sequence ID" value="NZ_JASJEU010000008.1"/>
</dbReference>
<sequence length="272" mass="28278">MASKRYKQRKSSIVAKVAAVGCASLVVAGGIGFGFASAGGSAQEVNAFGIDALSAPASESSLTLANYTSSDSQDSHANTALTTTAKRDISKGIQAIEAKEEADRKAAEEAARAEEEARVAAVESAKAQQQAVVSQEATTSALDGLADVDWSVGRDAFIAEWTARIDAYLAGSPLAGQGVTFATAAWDNGVDPRWSPAISNTESTKGAHCFLPCNAWGWGQSSWGSWEEAINAHVAGLASVYGYSITYNAAVTYCPPNAAHWFASTLAQMKSI</sequence>
<accession>A0ABT7DPM5</accession>